<evidence type="ECO:0000313" key="3">
    <source>
        <dbReference type="Proteomes" id="UP000828390"/>
    </source>
</evidence>
<dbReference type="CDD" id="cd00051">
    <property type="entry name" value="EFh"/>
    <property type="match status" value="1"/>
</dbReference>
<comment type="caution">
    <text evidence="2">The sequence shown here is derived from an EMBL/GenBank/DDBJ whole genome shotgun (WGS) entry which is preliminary data.</text>
</comment>
<protein>
    <recommendedName>
        <fullName evidence="1">EF-hand domain-containing protein</fullName>
    </recommendedName>
</protein>
<dbReference type="GO" id="GO:0005509">
    <property type="term" value="F:calcium ion binding"/>
    <property type="evidence" value="ECO:0007669"/>
    <property type="project" value="InterPro"/>
</dbReference>
<sequence>MISACLQAGFCFKECTGEIIIVLGKISCKELKAVLNSIGEKMTEREFAALIREADIDGDGSISFDGNAFPYVNCSI</sequence>
<dbReference type="Pfam" id="PF13833">
    <property type="entry name" value="EF-hand_8"/>
    <property type="match status" value="1"/>
</dbReference>
<organism evidence="2 3">
    <name type="scientific">Dreissena polymorpha</name>
    <name type="common">Zebra mussel</name>
    <name type="synonym">Mytilus polymorpha</name>
    <dbReference type="NCBI Taxonomy" id="45954"/>
    <lineage>
        <taxon>Eukaryota</taxon>
        <taxon>Metazoa</taxon>
        <taxon>Spiralia</taxon>
        <taxon>Lophotrochozoa</taxon>
        <taxon>Mollusca</taxon>
        <taxon>Bivalvia</taxon>
        <taxon>Autobranchia</taxon>
        <taxon>Heteroconchia</taxon>
        <taxon>Euheterodonta</taxon>
        <taxon>Imparidentia</taxon>
        <taxon>Neoheterodontei</taxon>
        <taxon>Myida</taxon>
        <taxon>Dreissenoidea</taxon>
        <taxon>Dreissenidae</taxon>
        <taxon>Dreissena</taxon>
    </lineage>
</organism>
<evidence type="ECO:0000313" key="2">
    <source>
        <dbReference type="EMBL" id="KAH3782144.1"/>
    </source>
</evidence>
<proteinExistence type="predicted"/>
<dbReference type="Proteomes" id="UP000828390">
    <property type="component" value="Unassembled WGS sequence"/>
</dbReference>
<keyword evidence="3" id="KW-1185">Reference proteome</keyword>
<dbReference type="InterPro" id="IPR011992">
    <property type="entry name" value="EF-hand-dom_pair"/>
</dbReference>
<dbReference type="InterPro" id="IPR002048">
    <property type="entry name" value="EF_hand_dom"/>
</dbReference>
<feature type="domain" description="EF-hand" evidence="1">
    <location>
        <begin position="24"/>
        <end position="65"/>
    </location>
</feature>
<dbReference type="EMBL" id="JAIWYP010000008">
    <property type="protein sequence ID" value="KAH3782144.1"/>
    <property type="molecule type" value="Genomic_DNA"/>
</dbReference>
<reference evidence="2" key="1">
    <citation type="journal article" date="2019" name="bioRxiv">
        <title>The Genome of the Zebra Mussel, Dreissena polymorpha: A Resource for Invasive Species Research.</title>
        <authorList>
            <person name="McCartney M.A."/>
            <person name="Auch B."/>
            <person name="Kono T."/>
            <person name="Mallez S."/>
            <person name="Zhang Y."/>
            <person name="Obille A."/>
            <person name="Becker A."/>
            <person name="Abrahante J.E."/>
            <person name="Garbe J."/>
            <person name="Badalamenti J.P."/>
            <person name="Herman A."/>
            <person name="Mangelson H."/>
            <person name="Liachko I."/>
            <person name="Sullivan S."/>
            <person name="Sone E.D."/>
            <person name="Koren S."/>
            <person name="Silverstein K.A.T."/>
            <person name="Beckman K.B."/>
            <person name="Gohl D.M."/>
        </authorList>
    </citation>
    <scope>NUCLEOTIDE SEQUENCE</scope>
    <source>
        <strain evidence="2">Duluth1</strain>
        <tissue evidence="2">Whole animal</tissue>
    </source>
</reference>
<dbReference type="SUPFAM" id="SSF47473">
    <property type="entry name" value="EF-hand"/>
    <property type="match status" value="1"/>
</dbReference>
<accession>A0A9D4EMJ0</accession>
<name>A0A9D4EMJ0_DREPO</name>
<gene>
    <name evidence="2" type="ORF">DPMN_160055</name>
</gene>
<dbReference type="AlphaFoldDB" id="A0A9D4EMJ0"/>
<reference evidence="2" key="2">
    <citation type="submission" date="2020-11" db="EMBL/GenBank/DDBJ databases">
        <authorList>
            <person name="McCartney M.A."/>
            <person name="Auch B."/>
            <person name="Kono T."/>
            <person name="Mallez S."/>
            <person name="Becker A."/>
            <person name="Gohl D.M."/>
            <person name="Silverstein K.A.T."/>
            <person name="Koren S."/>
            <person name="Bechman K.B."/>
            <person name="Herman A."/>
            <person name="Abrahante J.E."/>
            <person name="Garbe J."/>
        </authorList>
    </citation>
    <scope>NUCLEOTIDE SEQUENCE</scope>
    <source>
        <strain evidence="2">Duluth1</strain>
        <tissue evidence="2">Whole animal</tissue>
    </source>
</reference>
<dbReference type="Gene3D" id="1.10.238.10">
    <property type="entry name" value="EF-hand"/>
    <property type="match status" value="1"/>
</dbReference>
<evidence type="ECO:0000259" key="1">
    <source>
        <dbReference type="Pfam" id="PF13833"/>
    </source>
</evidence>